<dbReference type="RefSeq" id="WP_184474894.1">
    <property type="nucleotide sequence ID" value="NZ_JACHOV010000004.1"/>
</dbReference>
<name>A0A840HTQ9_9SPHN</name>
<gene>
    <name evidence="2" type="ORF">HNQ99_001385</name>
</gene>
<sequence length="123" mass="13743">MPNKKDLAGSTESSSPKSHSHKEEDCAVAGNRVVAELIQRIEAMLSMDSLAPPTSEENQTEKRQRTLCHVSISYVRGHGASSIDIFWRESAERKDFRFSSRKEARDIMLSHVRQEVGSGGWLG</sequence>
<dbReference type="EMBL" id="JACHOV010000004">
    <property type="protein sequence ID" value="MBB4641081.1"/>
    <property type="molecule type" value="Genomic_DNA"/>
</dbReference>
<accession>A0A840HTQ9</accession>
<evidence type="ECO:0000256" key="1">
    <source>
        <dbReference type="SAM" id="MobiDB-lite"/>
    </source>
</evidence>
<evidence type="ECO:0000313" key="3">
    <source>
        <dbReference type="Proteomes" id="UP000575068"/>
    </source>
</evidence>
<dbReference type="Proteomes" id="UP000575068">
    <property type="component" value="Unassembled WGS sequence"/>
</dbReference>
<comment type="caution">
    <text evidence="2">The sequence shown here is derived from an EMBL/GenBank/DDBJ whole genome shotgun (WGS) entry which is preliminary data.</text>
</comment>
<organism evidence="2 3">
    <name type="scientific">Rhizorhapis suberifaciens</name>
    <name type="common">corky root of lettuce</name>
    <dbReference type="NCBI Taxonomy" id="13656"/>
    <lineage>
        <taxon>Bacteria</taxon>
        <taxon>Pseudomonadati</taxon>
        <taxon>Pseudomonadota</taxon>
        <taxon>Alphaproteobacteria</taxon>
        <taxon>Sphingomonadales</taxon>
        <taxon>Sphingomonadaceae</taxon>
        <taxon>Rhizorhapis</taxon>
    </lineage>
</organism>
<dbReference type="AlphaFoldDB" id="A0A840HTQ9"/>
<protein>
    <submittedName>
        <fullName evidence="2">Uncharacterized protein</fullName>
    </submittedName>
</protein>
<evidence type="ECO:0000313" key="2">
    <source>
        <dbReference type="EMBL" id="MBB4641081.1"/>
    </source>
</evidence>
<proteinExistence type="predicted"/>
<reference evidence="2 3" key="1">
    <citation type="submission" date="2020-08" db="EMBL/GenBank/DDBJ databases">
        <title>Genomic Encyclopedia of Type Strains, Phase IV (KMG-IV): sequencing the most valuable type-strain genomes for metagenomic binning, comparative biology and taxonomic classification.</title>
        <authorList>
            <person name="Goeker M."/>
        </authorList>
    </citation>
    <scope>NUCLEOTIDE SEQUENCE [LARGE SCALE GENOMIC DNA]</scope>
    <source>
        <strain evidence="2 3">DSM 7465</strain>
    </source>
</reference>
<feature type="region of interest" description="Disordered" evidence="1">
    <location>
        <begin position="1"/>
        <end position="27"/>
    </location>
</feature>
<keyword evidence="3" id="KW-1185">Reference proteome</keyword>